<evidence type="ECO:0000313" key="2">
    <source>
        <dbReference type="EMBL" id="SMG17978.1"/>
    </source>
</evidence>
<name>A0A1X7IS14_9BACL</name>
<dbReference type="Proteomes" id="UP000193834">
    <property type="component" value="Unassembled WGS sequence"/>
</dbReference>
<dbReference type="EMBL" id="FXAZ01000001">
    <property type="protein sequence ID" value="SMG17978.1"/>
    <property type="molecule type" value="Genomic_DNA"/>
</dbReference>
<dbReference type="OrthoDB" id="9793216at2"/>
<dbReference type="AlphaFoldDB" id="A0A1X7IS14"/>
<protein>
    <submittedName>
        <fullName evidence="2">DinB superfamily protein</fullName>
    </submittedName>
</protein>
<evidence type="ECO:0000259" key="1">
    <source>
        <dbReference type="Pfam" id="PF12867"/>
    </source>
</evidence>
<organism evidence="2 3">
    <name type="scientific">Paenibacillus aquistagni</name>
    <dbReference type="NCBI Taxonomy" id="1852522"/>
    <lineage>
        <taxon>Bacteria</taxon>
        <taxon>Bacillati</taxon>
        <taxon>Bacillota</taxon>
        <taxon>Bacilli</taxon>
        <taxon>Bacillales</taxon>
        <taxon>Paenibacillaceae</taxon>
        <taxon>Paenibacillus</taxon>
    </lineage>
</organism>
<gene>
    <name evidence="2" type="ORF">SAMN06295960_0757</name>
</gene>
<evidence type="ECO:0000313" key="3">
    <source>
        <dbReference type="Proteomes" id="UP000193834"/>
    </source>
</evidence>
<sequence length="173" mass="20418">MEITAKQPDEKQYPAHFGQYIQLVEEGPIRERLIIQLEETKAKLEALNAHQWEHRYAPGKWTIKEVIGHIIDTEQIMCYRMLCIARGDQTSLPPFDENDYANFADYSRWEAADIMDQYVTVRRYTLGLIKHFTETEWKRMGVVSQHPISSLALAYIIAGHELHHWNIMNERYL</sequence>
<dbReference type="RefSeq" id="WP_085492990.1">
    <property type="nucleotide sequence ID" value="NZ_FXAZ01000001.1"/>
</dbReference>
<dbReference type="SUPFAM" id="SSF109854">
    <property type="entry name" value="DinB/YfiT-like putative metalloenzymes"/>
    <property type="match status" value="1"/>
</dbReference>
<feature type="domain" description="DinB-like" evidence="1">
    <location>
        <begin position="38"/>
        <end position="168"/>
    </location>
</feature>
<accession>A0A1X7IS14</accession>
<dbReference type="InterPro" id="IPR034660">
    <property type="entry name" value="DinB/YfiT-like"/>
</dbReference>
<proteinExistence type="predicted"/>
<dbReference type="Gene3D" id="1.20.120.450">
    <property type="entry name" value="dinb family like domain"/>
    <property type="match status" value="1"/>
</dbReference>
<dbReference type="Pfam" id="PF12867">
    <property type="entry name" value="DinB_2"/>
    <property type="match status" value="1"/>
</dbReference>
<dbReference type="STRING" id="1852522.SAMN06295960_0757"/>
<keyword evidence="3" id="KW-1185">Reference proteome</keyword>
<dbReference type="InterPro" id="IPR024775">
    <property type="entry name" value="DinB-like"/>
</dbReference>
<reference evidence="2 3" key="1">
    <citation type="submission" date="2017-04" db="EMBL/GenBank/DDBJ databases">
        <authorList>
            <person name="Afonso C.L."/>
            <person name="Miller P.J."/>
            <person name="Scott M.A."/>
            <person name="Spackman E."/>
            <person name="Goraichik I."/>
            <person name="Dimitrov K.M."/>
            <person name="Suarez D.L."/>
            <person name="Swayne D.E."/>
        </authorList>
    </citation>
    <scope>NUCLEOTIDE SEQUENCE [LARGE SCALE GENOMIC DNA]</scope>
    <source>
        <strain evidence="2 3">11</strain>
    </source>
</reference>